<organism evidence="2 3">
    <name type="scientific">Aquabacterium olei</name>
    <dbReference type="NCBI Taxonomy" id="1296669"/>
    <lineage>
        <taxon>Bacteria</taxon>
        <taxon>Pseudomonadati</taxon>
        <taxon>Pseudomonadota</taxon>
        <taxon>Betaproteobacteria</taxon>
        <taxon>Burkholderiales</taxon>
        <taxon>Aquabacterium</taxon>
    </lineage>
</organism>
<keyword evidence="1" id="KW-1133">Transmembrane helix</keyword>
<keyword evidence="1" id="KW-0472">Membrane</keyword>
<evidence type="ECO:0000256" key="1">
    <source>
        <dbReference type="SAM" id="Phobius"/>
    </source>
</evidence>
<gene>
    <name evidence="2" type="ORF">DEH84_06970</name>
</gene>
<keyword evidence="1" id="KW-0812">Transmembrane</keyword>
<evidence type="ECO:0000313" key="3">
    <source>
        <dbReference type="Proteomes" id="UP000244892"/>
    </source>
</evidence>
<dbReference type="KEGG" id="aon:DEH84_06970"/>
<dbReference type="EMBL" id="CP029210">
    <property type="protein sequence ID" value="AWI53199.1"/>
    <property type="molecule type" value="Genomic_DNA"/>
</dbReference>
<accession>A0A2U8FQA3</accession>
<name>A0A2U8FQA3_9BURK</name>
<evidence type="ECO:0000313" key="2">
    <source>
        <dbReference type="EMBL" id="AWI53199.1"/>
    </source>
</evidence>
<dbReference type="AlphaFoldDB" id="A0A2U8FQA3"/>
<feature type="transmembrane region" description="Helical" evidence="1">
    <location>
        <begin position="32"/>
        <end position="59"/>
    </location>
</feature>
<reference evidence="2 3" key="1">
    <citation type="submission" date="2018-05" db="EMBL/GenBank/DDBJ databases">
        <title>complete genome sequence of Aquabacterium olei NBRC 110486.</title>
        <authorList>
            <person name="Tang B."/>
            <person name="Chang J."/>
            <person name="Zhang L."/>
            <person name="Yang H."/>
        </authorList>
    </citation>
    <scope>NUCLEOTIDE SEQUENCE [LARGE SCALE GENOMIC DNA]</scope>
    <source>
        <strain evidence="2 3">NBRC 110486</strain>
    </source>
</reference>
<keyword evidence="3" id="KW-1185">Reference proteome</keyword>
<protein>
    <submittedName>
        <fullName evidence="2">Uncharacterized protein</fullName>
    </submittedName>
</protein>
<proteinExistence type="predicted"/>
<dbReference type="Proteomes" id="UP000244892">
    <property type="component" value="Chromosome"/>
</dbReference>
<sequence>MVSWLQPAPAHSLTSSRMSSVGWNGGRPGLRFSVVAAFAFLVAAFLAGRGLFDVSISWLMAVNKKMSRQPAIRLAAARCWVPSPAASPVLVSRALVYPHGWLLAFLVRHLTLTGWPAMARPLPALPSSLPGVGARPMPRAGKCWAMARPGGAAFLILF</sequence>